<dbReference type="OrthoDB" id="4062651at2759"/>
<evidence type="ECO:0000256" key="3">
    <source>
        <dbReference type="ARBA" id="ARBA00004613"/>
    </source>
</evidence>
<dbReference type="Pfam" id="PF12947">
    <property type="entry name" value="EGF_3"/>
    <property type="match status" value="1"/>
</dbReference>
<dbReference type="FunFam" id="2.10.25.10:FF:000008">
    <property type="entry name" value="Signal peptide, CUB domain, EGF-like 2"/>
    <property type="match status" value="1"/>
</dbReference>
<dbReference type="SMART" id="SM01411">
    <property type="entry name" value="Ephrin_rec_like"/>
    <property type="match status" value="3"/>
</dbReference>
<evidence type="ECO:0000259" key="16">
    <source>
        <dbReference type="PROSITE" id="PS01180"/>
    </source>
</evidence>
<dbReference type="GO" id="GO:0005886">
    <property type="term" value="C:plasma membrane"/>
    <property type="evidence" value="ECO:0007669"/>
    <property type="project" value="UniProtKB-SubCell"/>
</dbReference>
<keyword evidence="18" id="KW-1185">Reference proteome</keyword>
<evidence type="ECO:0000256" key="11">
    <source>
        <dbReference type="ARBA" id="ARBA00023157"/>
    </source>
</evidence>
<dbReference type="InterPro" id="IPR024731">
    <property type="entry name" value="NELL2-like_EGF"/>
</dbReference>
<dbReference type="Pfam" id="PF00431">
    <property type="entry name" value="CUB"/>
    <property type="match status" value="1"/>
</dbReference>
<dbReference type="PROSITE" id="PS01186">
    <property type="entry name" value="EGF_2"/>
    <property type="match status" value="4"/>
</dbReference>
<dbReference type="FunFam" id="2.10.50.10:FF:000024">
    <property type="entry name" value="signal peptide, CUB and EGF-like domain-containing protein 1"/>
    <property type="match status" value="1"/>
</dbReference>
<dbReference type="InterPro" id="IPR026823">
    <property type="entry name" value="cEGF"/>
</dbReference>
<dbReference type="CTD" id="80274"/>
<dbReference type="GO" id="GO:0009986">
    <property type="term" value="C:cell surface"/>
    <property type="evidence" value="ECO:0007669"/>
    <property type="project" value="UniProtKB-SubCell"/>
</dbReference>
<dbReference type="InterPro" id="IPR035914">
    <property type="entry name" value="Sperma_CUB_dom_sf"/>
</dbReference>
<keyword evidence="9" id="KW-0106">Calcium</keyword>
<evidence type="ECO:0000256" key="7">
    <source>
        <dbReference type="ARBA" id="ARBA00022729"/>
    </source>
</evidence>
<dbReference type="FunFam" id="2.10.25.10:FF:000037">
    <property type="entry name" value="Signal peptide, CUB domain and EGF-like domain-containing 2"/>
    <property type="match status" value="1"/>
</dbReference>
<dbReference type="PANTHER" id="PTHR24046:SF4">
    <property type="entry name" value="SIGNAL PEPTIDE, CUB AND EGF-LIKE DOMAIN-CONTAINING PROTEIN 1"/>
    <property type="match status" value="1"/>
</dbReference>
<keyword evidence="8" id="KW-0677">Repeat</keyword>
<dbReference type="KEGG" id="pvp:105298087"/>
<evidence type="ECO:0000256" key="4">
    <source>
        <dbReference type="ARBA" id="ARBA00022475"/>
    </source>
</evidence>
<evidence type="ECO:0000256" key="14">
    <source>
        <dbReference type="ARBA" id="ARBA00067369"/>
    </source>
</evidence>
<dbReference type="PROSITE" id="PS00010">
    <property type="entry name" value="ASX_HYDROXYL"/>
    <property type="match status" value="5"/>
</dbReference>
<sequence>MGGAGLPWPVDVDECSEGTDDCHIDAICQNTPKSYKCLCKPGYKGEGRQCEDIDECENDYYNGGCVHECINIPGNYRCTCFDGFMLAHDGHNCLDVDECQDNNGGCQQICVNAMGSYECQCHGGFFLSDNQHTCIHRSNEGMNCMNKDHGCAHICRETPKGGVACDCRPGFDLAQNQKDCTLTCNYGNGGCQHSCEDTDTGPMCGCHQKYALHSDGRTCIETCAVNNGGCDQTCKDTATGVRCSCPVGFTLQPDGKTCKDINECLVNNAGCDHFCRNTVGSFECGCRKGYKLLTDERTCQDIDECSFERTCDHICINSPGSFQCLCHRGYILYGTTHCGDVDECSMNNGSCDQGCVNTKGSYECICPPGRRLHWNRKDCVEPVRGTPGSLQTPTCPGRQPHSIGQVLRASESELSWKTLPQKCQRHCTLMALGPTSRSRRGHHLGGLWLSPGAPATPIRQKARFKIRDAKCHLRPRSREPTREALRQLLLENCHLTFVTFKCDSSKKRRRGRKSPSKEVTHITAEFEVETKMEEASDTCGADCARKRAEQSLQAAVRTLRKSISRQQFSVQVADTEYEVAQRPAKALEGQGACGTGQVLQDGRCVACEPGTYFSGESGQCVPCTPGTYQDGDGQLSCTPCPSSDGLGLAGARNVSECGGQCAPGFFSADGFGPCQACPVGTYQPEPGRTSCFPCGGGLLTKQEGTASFQDCEAKVRCSPGHHYTTTTHRCVRCPAGTYQPEFGQNHCITCPGNTSTDFDGSTNVTHCKNQHCGGELGDYTGYIESPNYPGDYPANAECVWHISPPPKRRILIVVPEIFLPIEDECGDVLVMRKSGLSDLHTPYAWPQGLLGTVSPVLFLSEPPPILLLSALAACPQGGHPDVLMQSLAWWLPLCGLTRAGPVLQDKKLIRALFDVLAHPQNYFKYTAQESKEMFPRSFIKLLRSKVSRFLRPYK</sequence>
<dbReference type="SMART" id="SM00181">
    <property type="entry name" value="EGF"/>
    <property type="match status" value="10"/>
</dbReference>
<protein>
    <recommendedName>
        <fullName evidence="14">Signal peptide, CUB and EGF-like domain-containing protein 1</fullName>
    </recommendedName>
</protein>
<dbReference type="CDD" id="cd00054">
    <property type="entry name" value="EGF_CA"/>
    <property type="match status" value="3"/>
</dbReference>
<dbReference type="GO" id="GO:0005615">
    <property type="term" value="C:extracellular space"/>
    <property type="evidence" value="ECO:0007669"/>
    <property type="project" value="TreeGrafter"/>
</dbReference>
<dbReference type="FunFam" id="2.10.25.10:FF:000032">
    <property type="entry name" value="signal peptide, CUB and EGF-like domain-containing protein 2 isoform X1"/>
    <property type="match status" value="1"/>
</dbReference>
<dbReference type="PANTHER" id="PTHR24046">
    <property type="entry name" value="SIGNAL PEPTIDE, CUB AND EGF-LIKE DOMAIN-CONTAINING"/>
    <property type="match status" value="1"/>
</dbReference>
<evidence type="ECO:0000256" key="5">
    <source>
        <dbReference type="ARBA" id="ARBA00022525"/>
    </source>
</evidence>
<dbReference type="FunFam" id="2.10.50.10:FF:000006">
    <property type="entry name" value="Signal peptide, CUB domain and EGF like domain containing 3"/>
    <property type="match status" value="1"/>
</dbReference>
<evidence type="ECO:0000256" key="9">
    <source>
        <dbReference type="ARBA" id="ARBA00022837"/>
    </source>
</evidence>
<evidence type="ECO:0000256" key="12">
    <source>
        <dbReference type="ARBA" id="ARBA00023180"/>
    </source>
</evidence>
<name>A0A6P6CVZ6_PTEVA</name>
<feature type="disulfide bond" evidence="15">
    <location>
        <begin position="305"/>
        <end position="315"/>
    </location>
</feature>
<dbReference type="SMART" id="SM00179">
    <property type="entry name" value="EGF_CA"/>
    <property type="match status" value="7"/>
</dbReference>
<dbReference type="GO" id="GO:0005509">
    <property type="term" value="F:calcium ion binding"/>
    <property type="evidence" value="ECO:0007669"/>
    <property type="project" value="InterPro"/>
</dbReference>
<dbReference type="Pfam" id="PF14670">
    <property type="entry name" value="FXa_inhibition"/>
    <property type="match status" value="3"/>
</dbReference>
<comment type="caution">
    <text evidence="15">Lacks conserved residue(s) required for the propagation of feature annotation.</text>
</comment>
<dbReference type="InterPro" id="IPR009030">
    <property type="entry name" value="Growth_fac_rcpt_cys_sf"/>
</dbReference>
<dbReference type="Gene3D" id="2.10.50.10">
    <property type="entry name" value="Tumor Necrosis Factor Receptor, subunit A, domain 2"/>
    <property type="match status" value="3"/>
</dbReference>
<dbReference type="Gene3D" id="2.60.120.290">
    <property type="entry name" value="Spermadhesin, CUB domain"/>
    <property type="match status" value="1"/>
</dbReference>
<gene>
    <name evidence="19" type="primary">SCUBE1</name>
</gene>
<keyword evidence="5" id="KW-0964">Secreted</keyword>
<evidence type="ECO:0000256" key="2">
    <source>
        <dbReference type="ARBA" id="ARBA00004241"/>
    </source>
</evidence>
<proteinExistence type="predicted"/>
<dbReference type="Gene3D" id="2.10.25.10">
    <property type="entry name" value="Laminin"/>
    <property type="match status" value="9"/>
</dbReference>
<dbReference type="InterPro" id="IPR052071">
    <property type="entry name" value="SCUB_EGF-like_domain"/>
</dbReference>
<evidence type="ECO:0000313" key="18">
    <source>
        <dbReference type="Proteomes" id="UP000515202"/>
    </source>
</evidence>
<accession>A0A6P6CVZ6</accession>
<dbReference type="GO" id="GO:0007165">
    <property type="term" value="P:signal transduction"/>
    <property type="evidence" value="ECO:0007669"/>
    <property type="project" value="TreeGrafter"/>
</dbReference>
<dbReference type="FunFam" id="2.10.25.10:FF:000028">
    <property type="entry name" value="Signal peptide, CUB domain and EGF-like domain-containing 2"/>
    <property type="match status" value="1"/>
</dbReference>
<dbReference type="CDD" id="cd00041">
    <property type="entry name" value="CUB"/>
    <property type="match status" value="1"/>
</dbReference>
<dbReference type="InterPro" id="IPR000859">
    <property type="entry name" value="CUB_dom"/>
</dbReference>
<dbReference type="FunFam" id="2.10.25.10:FF:000124">
    <property type="entry name" value="Signal peptide, CUB domain and EGF-like domain-containing 3"/>
    <property type="match status" value="1"/>
</dbReference>
<dbReference type="FunFam" id="2.10.25.10:FF:000035">
    <property type="entry name" value="Signal peptide, CUB domain and EGF-like domain-containing 2"/>
    <property type="match status" value="1"/>
</dbReference>
<evidence type="ECO:0000256" key="13">
    <source>
        <dbReference type="ARBA" id="ARBA00054446"/>
    </source>
</evidence>
<dbReference type="InterPro" id="IPR049883">
    <property type="entry name" value="NOTCH1_EGF-like"/>
</dbReference>
<dbReference type="InterPro" id="IPR000742">
    <property type="entry name" value="EGF"/>
</dbReference>
<dbReference type="PROSITE" id="PS50026">
    <property type="entry name" value="EGF_3"/>
    <property type="match status" value="2"/>
</dbReference>
<keyword evidence="11 15" id="KW-1015">Disulfide bond</keyword>
<dbReference type="Pfam" id="PF12662">
    <property type="entry name" value="cEGF"/>
    <property type="match status" value="1"/>
</dbReference>
<organism evidence="18 19">
    <name type="scientific">Pteropus vampyrus</name>
    <name type="common">Large flying fox</name>
    <dbReference type="NCBI Taxonomy" id="132908"/>
    <lineage>
        <taxon>Eukaryota</taxon>
        <taxon>Metazoa</taxon>
        <taxon>Chordata</taxon>
        <taxon>Craniata</taxon>
        <taxon>Vertebrata</taxon>
        <taxon>Euteleostomi</taxon>
        <taxon>Mammalia</taxon>
        <taxon>Eutheria</taxon>
        <taxon>Laurasiatheria</taxon>
        <taxon>Chiroptera</taxon>
        <taxon>Yinpterochiroptera</taxon>
        <taxon>Pteropodoidea</taxon>
        <taxon>Pteropodidae</taxon>
        <taxon>Pteropodinae</taxon>
        <taxon>Pteropus</taxon>
    </lineage>
</organism>
<keyword evidence="4" id="KW-1003">Cell membrane</keyword>
<feature type="domain" description="EGF-like" evidence="17">
    <location>
        <begin position="301"/>
        <end position="339"/>
    </location>
</feature>
<reference evidence="19" key="1">
    <citation type="submission" date="2025-08" db="UniProtKB">
        <authorList>
            <consortium name="RefSeq"/>
        </authorList>
    </citation>
    <scope>IDENTIFICATION</scope>
    <source>
        <tissue evidence="19">Kidney</tissue>
    </source>
</reference>
<keyword evidence="10" id="KW-0472">Membrane</keyword>
<dbReference type="FunFam" id="2.10.25.10:FF:000110">
    <property type="entry name" value="Signal peptide, CUB domain and EGF-like domain-containing 1"/>
    <property type="match status" value="1"/>
</dbReference>
<dbReference type="Pfam" id="PF07645">
    <property type="entry name" value="EGF_CA"/>
    <property type="match status" value="2"/>
</dbReference>
<dbReference type="InterPro" id="IPR011641">
    <property type="entry name" value="Tyr-kin_ephrin_A/B_rcpt-like"/>
</dbReference>
<dbReference type="Proteomes" id="UP000515202">
    <property type="component" value="Unplaced"/>
</dbReference>
<keyword evidence="12" id="KW-0325">Glycoprotein</keyword>
<feature type="domain" description="EGF-like" evidence="17">
    <location>
        <begin position="11"/>
        <end position="51"/>
    </location>
</feature>
<evidence type="ECO:0000256" key="6">
    <source>
        <dbReference type="ARBA" id="ARBA00022536"/>
    </source>
</evidence>
<dbReference type="GeneID" id="105298087"/>
<dbReference type="SUPFAM" id="SSF49854">
    <property type="entry name" value="Spermadhesin, CUB domain"/>
    <property type="match status" value="1"/>
</dbReference>
<keyword evidence="6 15" id="KW-0245">EGF-like domain</keyword>
<dbReference type="InterPro" id="IPR000152">
    <property type="entry name" value="EGF-type_Asp/Asn_hydroxyl_site"/>
</dbReference>
<dbReference type="PROSITE" id="PS01187">
    <property type="entry name" value="EGF_CA"/>
    <property type="match status" value="3"/>
</dbReference>
<evidence type="ECO:0000256" key="10">
    <source>
        <dbReference type="ARBA" id="ARBA00023136"/>
    </source>
</evidence>
<dbReference type="InterPro" id="IPR018097">
    <property type="entry name" value="EGF_Ca-bd_CS"/>
</dbReference>
<evidence type="ECO:0000256" key="1">
    <source>
        <dbReference type="ARBA" id="ARBA00004202"/>
    </source>
</evidence>
<keyword evidence="7" id="KW-0732">Signal</keyword>
<dbReference type="Pfam" id="PF07699">
    <property type="entry name" value="Ephrin_rec_like"/>
    <property type="match status" value="3"/>
</dbReference>
<evidence type="ECO:0000313" key="19">
    <source>
        <dbReference type="RefSeq" id="XP_023391664.1"/>
    </source>
</evidence>
<feature type="domain" description="CUB" evidence="16">
    <location>
        <begin position="772"/>
        <end position="825"/>
    </location>
</feature>
<dbReference type="InterPro" id="IPR001881">
    <property type="entry name" value="EGF-like_Ca-bd_dom"/>
</dbReference>
<dbReference type="AlphaFoldDB" id="A0A6P6CVZ6"/>
<dbReference type="GO" id="GO:0009967">
    <property type="term" value="P:positive regulation of signal transduction"/>
    <property type="evidence" value="ECO:0007669"/>
    <property type="project" value="UniProtKB-ARBA"/>
</dbReference>
<evidence type="ECO:0000256" key="8">
    <source>
        <dbReference type="ARBA" id="ARBA00022737"/>
    </source>
</evidence>
<dbReference type="FunFam" id="2.10.25.10:FF:000030">
    <property type="entry name" value="Signal peptide, CUB domain and EGF-like domain-containing 2"/>
    <property type="match status" value="1"/>
</dbReference>
<dbReference type="SUPFAM" id="SSF57184">
    <property type="entry name" value="Growth factor receptor domain"/>
    <property type="match status" value="4"/>
</dbReference>
<dbReference type="SMART" id="SM00042">
    <property type="entry name" value="CUB"/>
    <property type="match status" value="1"/>
</dbReference>
<evidence type="ECO:0000256" key="15">
    <source>
        <dbReference type="PROSITE-ProRule" id="PRU00076"/>
    </source>
</evidence>
<dbReference type="FunFam" id="2.10.25.10:FF:000161">
    <property type="entry name" value="Signal peptide, CUB domain and EGF-like domain-containing 3"/>
    <property type="match status" value="1"/>
</dbReference>
<dbReference type="PROSITE" id="PS01180">
    <property type="entry name" value="CUB"/>
    <property type="match status" value="1"/>
</dbReference>
<dbReference type="FunFam" id="2.10.50.10:FF:000022">
    <property type="entry name" value="Signal peptide, CUB domain and EGF-like domain-containing 1"/>
    <property type="match status" value="1"/>
</dbReference>
<comment type="subcellular location">
    <subcellularLocation>
        <location evidence="1">Cell membrane</location>
        <topology evidence="1">Peripheral membrane protein</topology>
    </subcellularLocation>
    <subcellularLocation>
        <location evidence="2">Cell surface</location>
    </subcellularLocation>
    <subcellularLocation>
        <location evidence="3">Secreted</location>
    </subcellularLocation>
</comment>
<dbReference type="RefSeq" id="XP_023391664.1">
    <property type="nucleotide sequence ID" value="XM_023535896.1"/>
</dbReference>
<comment type="function">
    <text evidence="13">Could function as an adhesive molecule and its matrix bound and soluble fragments may play a critical role in vascular biology.</text>
</comment>
<evidence type="ECO:0000259" key="17">
    <source>
        <dbReference type="PROSITE" id="PS50026"/>
    </source>
</evidence>